<dbReference type="InterPro" id="IPR005025">
    <property type="entry name" value="FMN_Rdtase-like_dom"/>
</dbReference>
<dbReference type="AlphaFoldDB" id="A0AAE3VI82"/>
<dbReference type="EMBL" id="JAUSVL010000001">
    <property type="protein sequence ID" value="MDQ0290881.1"/>
    <property type="molecule type" value="Genomic_DNA"/>
</dbReference>
<organism evidence="4 5">
    <name type="scientific">Oligosphaera ethanolica</name>
    <dbReference type="NCBI Taxonomy" id="760260"/>
    <lineage>
        <taxon>Bacteria</taxon>
        <taxon>Pseudomonadati</taxon>
        <taxon>Lentisphaerota</taxon>
        <taxon>Oligosphaeria</taxon>
        <taxon>Oligosphaerales</taxon>
        <taxon>Oligosphaeraceae</taxon>
        <taxon>Oligosphaera</taxon>
    </lineage>
</organism>
<dbReference type="RefSeq" id="WP_307262884.1">
    <property type="nucleotide sequence ID" value="NZ_JAUSVL010000001.1"/>
</dbReference>
<accession>A0AAE3VI82</accession>
<dbReference type="Pfam" id="PF03358">
    <property type="entry name" value="FMN_red"/>
    <property type="match status" value="1"/>
</dbReference>
<proteinExistence type="predicted"/>
<dbReference type="PANTHER" id="PTHR43278:SF1">
    <property type="entry name" value="IRON-SULFUR FLAVOPROTEIN MJ1083"/>
    <property type="match status" value="1"/>
</dbReference>
<sequence length="225" mass="24736">MKIRIVGLNCSPRTESNSAAILDKSVEMANAKLGGAIDFERVNLRECKFDACLACGVCGKRKDREEFMPCVQHDDLDAVMEKLVAADGIVVATPVYFGLPSDLFSKFIMRTRYLRHQDFKLANKAVAVMAIAGRRSGGAETTIISTWLPFIRHGCLIVGNGDQTCQFGTMGWAGPSGQILTDDWGMEQAEQTMRRVYEVASLVKAGTGTLNHQCPMRFSYQAGTR</sequence>
<dbReference type="Proteomes" id="UP001238163">
    <property type="component" value="Unassembled WGS sequence"/>
</dbReference>
<comment type="caution">
    <text evidence="4">The sequence shown here is derived from an EMBL/GenBank/DDBJ whole genome shotgun (WGS) entry which is preliminary data.</text>
</comment>
<feature type="domain" description="NADPH-dependent FMN reductase-like" evidence="3">
    <location>
        <begin position="4"/>
        <end position="142"/>
    </location>
</feature>
<keyword evidence="5" id="KW-1185">Reference proteome</keyword>
<evidence type="ECO:0000256" key="2">
    <source>
        <dbReference type="ARBA" id="ARBA00022643"/>
    </source>
</evidence>
<dbReference type="InterPro" id="IPR051796">
    <property type="entry name" value="ISF_SsuE-like"/>
</dbReference>
<evidence type="ECO:0000313" key="4">
    <source>
        <dbReference type="EMBL" id="MDQ0290881.1"/>
    </source>
</evidence>
<dbReference type="Gene3D" id="3.40.50.360">
    <property type="match status" value="1"/>
</dbReference>
<name>A0AAE3VI82_9BACT</name>
<dbReference type="PANTHER" id="PTHR43278">
    <property type="entry name" value="NAD(P)H-DEPENDENT FMN-CONTAINING OXIDOREDUCTASE YWQN-RELATED"/>
    <property type="match status" value="1"/>
</dbReference>
<reference evidence="4" key="1">
    <citation type="submission" date="2023-07" db="EMBL/GenBank/DDBJ databases">
        <title>Genomic Encyclopedia of Type Strains, Phase IV (KMG-IV): sequencing the most valuable type-strain genomes for metagenomic binning, comparative biology and taxonomic classification.</title>
        <authorList>
            <person name="Goeker M."/>
        </authorList>
    </citation>
    <scope>NUCLEOTIDE SEQUENCE</scope>
    <source>
        <strain evidence="4">DSM 24202</strain>
    </source>
</reference>
<dbReference type="InterPro" id="IPR029039">
    <property type="entry name" value="Flavoprotein-like_sf"/>
</dbReference>
<evidence type="ECO:0000256" key="1">
    <source>
        <dbReference type="ARBA" id="ARBA00022630"/>
    </source>
</evidence>
<dbReference type="GO" id="GO:0016491">
    <property type="term" value="F:oxidoreductase activity"/>
    <property type="evidence" value="ECO:0007669"/>
    <property type="project" value="InterPro"/>
</dbReference>
<evidence type="ECO:0000259" key="3">
    <source>
        <dbReference type="Pfam" id="PF03358"/>
    </source>
</evidence>
<gene>
    <name evidence="4" type="ORF">J3R75_002988</name>
</gene>
<keyword evidence="1" id="KW-0285">Flavoprotein</keyword>
<keyword evidence="2" id="KW-0288">FMN</keyword>
<evidence type="ECO:0000313" key="5">
    <source>
        <dbReference type="Proteomes" id="UP001238163"/>
    </source>
</evidence>
<protein>
    <submittedName>
        <fullName evidence="4">Multimeric flavodoxin WrbA</fullName>
    </submittedName>
</protein>
<dbReference type="SUPFAM" id="SSF52218">
    <property type="entry name" value="Flavoproteins"/>
    <property type="match status" value="1"/>
</dbReference>